<evidence type="ECO:0000256" key="1">
    <source>
        <dbReference type="ARBA" id="ARBA00009991"/>
    </source>
</evidence>
<reference evidence="9" key="1">
    <citation type="submission" date="2021-04" db="EMBL/GenBank/DDBJ databases">
        <authorList>
            <person name="Cornetti L."/>
        </authorList>
    </citation>
    <scope>NUCLEOTIDE SEQUENCE</scope>
</reference>
<evidence type="ECO:0000256" key="5">
    <source>
        <dbReference type="PIRNR" id="PIRNR037207"/>
    </source>
</evidence>
<evidence type="ECO:0000259" key="7">
    <source>
        <dbReference type="Pfam" id="PF04376"/>
    </source>
</evidence>
<dbReference type="InterPro" id="IPR016181">
    <property type="entry name" value="Acyl_CoA_acyltransferase"/>
</dbReference>
<keyword evidence="4 5" id="KW-0012">Acyltransferase</keyword>
<evidence type="ECO:0000259" key="8">
    <source>
        <dbReference type="Pfam" id="PF04377"/>
    </source>
</evidence>
<evidence type="ECO:0000256" key="6">
    <source>
        <dbReference type="SAM" id="MobiDB-lite"/>
    </source>
</evidence>
<protein>
    <recommendedName>
        <fullName evidence="5">Arginyl-tRNA--protein transferase 1</fullName>
        <shortName evidence="5">Arginyltransferase 1</shortName>
        <shortName evidence="5">R-transferase 1</shortName>
        <ecNumber evidence="5">2.3.2.8</ecNumber>
    </recommendedName>
    <alternativeName>
        <fullName evidence="5">Arginine-tRNA--protein transferase 1</fullName>
    </alternativeName>
</protein>
<dbReference type="EMBL" id="OC978131">
    <property type="protein sequence ID" value="CAG4634786.1"/>
    <property type="molecule type" value="Genomic_DNA"/>
</dbReference>
<feature type="compositionally biased region" description="Basic and acidic residues" evidence="6">
    <location>
        <begin position="125"/>
        <end position="149"/>
    </location>
</feature>
<dbReference type="AlphaFoldDB" id="A0A9N6WQN2"/>
<name>A0A9N6WQN2_9CRUS</name>
<dbReference type="PANTHER" id="PTHR21367:SF1">
    <property type="entry name" value="ARGINYL-TRNA--PROTEIN TRANSFERASE 1"/>
    <property type="match status" value="1"/>
</dbReference>
<gene>
    <name evidence="9" type="primary">EOG090X06AF</name>
</gene>
<evidence type="ECO:0000313" key="9">
    <source>
        <dbReference type="EMBL" id="CAG4634786.1"/>
    </source>
</evidence>
<feature type="region of interest" description="Disordered" evidence="6">
    <location>
        <begin position="114"/>
        <end position="149"/>
    </location>
</feature>
<comment type="function">
    <text evidence="5">Involved in the post-translational conjugation of arginine to the N-terminal aspartate or glutamate of a protein. This arginylation is required for degradation of the protein via the ubiquitin pathway.</text>
</comment>
<evidence type="ECO:0000256" key="2">
    <source>
        <dbReference type="ARBA" id="ARBA00022679"/>
    </source>
</evidence>
<evidence type="ECO:0000256" key="3">
    <source>
        <dbReference type="ARBA" id="ARBA00022786"/>
    </source>
</evidence>
<dbReference type="GO" id="GO:0004057">
    <property type="term" value="F:arginyl-tRNA--protein transferase activity"/>
    <property type="evidence" value="ECO:0007669"/>
    <property type="project" value="UniProtKB-EC"/>
</dbReference>
<proteinExistence type="inferred from homology"/>
<comment type="similarity">
    <text evidence="1 5">Belongs to the R-transferase family.</text>
</comment>
<dbReference type="Pfam" id="PF04376">
    <property type="entry name" value="ATE_N"/>
    <property type="match status" value="1"/>
</dbReference>
<sequence>MNENNPSIVEYFGGDTNGHSCGYCKGSNSSKSHGKFRFGMWAHSLDVQDYENLINRGWRRSGHYCYKPMMKETCCPLYTIRCDAANFQLNHSHKKVLKKVNKFLLQGGKVNKNQSIAGTSSSSSKSEDCAPAREEMAPQGSQDRKANLSEVTVERREGENWKVPQKKAKLLRLERKIQKTGSLDQKTTNQQTPSKTIEEFLVEEKSSATPAHRLEIKLVNTSADEFKETLNESAKLYAKYQMSVHKDSEDECTVEQFKRFLVKSPLQNSYDDGDLPTGYGSFHQQYYLDGKLIAVGVIDLLPSCLSSVYLFYDPDYSFLSLGTYAALREIAFVRQLTKTNPEFSWYYLGFYIHSCPKMVYKGQYRPSYLVCPETYTWQPISQCIPKLDQSKYSRLSDDTDGDSSQQSVNDSQLSEVGILHKRRAMPYAAYAMLGRKSNSADVKVVKEYASLVGIETARRMLLYRP</sequence>
<accession>A0A9N6WQN2</accession>
<dbReference type="PANTHER" id="PTHR21367">
    <property type="entry name" value="ARGININE-TRNA-PROTEIN TRANSFERASE 1"/>
    <property type="match status" value="1"/>
</dbReference>
<keyword evidence="2 5" id="KW-0808">Transferase</keyword>
<dbReference type="InterPro" id="IPR017137">
    <property type="entry name" value="Arg-tRNA-P_Trfase_1_euk"/>
</dbReference>
<dbReference type="InterPro" id="IPR007472">
    <property type="entry name" value="N-end_Aminoacyl_Trfase_C"/>
</dbReference>
<keyword evidence="3 5" id="KW-0833">Ubl conjugation pathway</keyword>
<dbReference type="EC" id="2.3.2.8" evidence="5"/>
<dbReference type="InterPro" id="IPR030700">
    <property type="entry name" value="N-end_Aminoacyl_Trfase"/>
</dbReference>
<comment type="catalytic activity">
    <reaction evidence="5">
        <text>an N-terminal L-alpha-aminoacyl-[protein] + L-arginyl-tRNA(Arg) = an N-terminal L-arginyl-L-aminoacyl-[protein] + tRNA(Arg) + H(+)</text>
        <dbReference type="Rhea" id="RHEA:10208"/>
        <dbReference type="Rhea" id="RHEA-COMP:9658"/>
        <dbReference type="Rhea" id="RHEA-COMP:9673"/>
        <dbReference type="Rhea" id="RHEA-COMP:10636"/>
        <dbReference type="Rhea" id="RHEA-COMP:10638"/>
        <dbReference type="ChEBI" id="CHEBI:15378"/>
        <dbReference type="ChEBI" id="CHEBI:78442"/>
        <dbReference type="ChEBI" id="CHEBI:78513"/>
        <dbReference type="ChEBI" id="CHEBI:78597"/>
        <dbReference type="ChEBI" id="CHEBI:83562"/>
        <dbReference type="EC" id="2.3.2.8"/>
    </reaction>
</comment>
<feature type="domain" description="N-end rule aminoacyl transferase C-terminal" evidence="8">
    <location>
        <begin position="232"/>
        <end position="371"/>
    </location>
</feature>
<dbReference type="Pfam" id="PF04377">
    <property type="entry name" value="ATE_C"/>
    <property type="match status" value="1"/>
</dbReference>
<feature type="domain" description="N-end aminoacyl transferase N-terminal" evidence="7">
    <location>
        <begin position="19"/>
        <end position="95"/>
    </location>
</feature>
<dbReference type="PIRSF" id="PIRSF037207">
    <property type="entry name" value="ATE1_euk"/>
    <property type="match status" value="1"/>
</dbReference>
<dbReference type="SUPFAM" id="SSF55729">
    <property type="entry name" value="Acyl-CoA N-acyltransferases (Nat)"/>
    <property type="match status" value="1"/>
</dbReference>
<organism evidence="9">
    <name type="scientific">Alona affinis</name>
    <dbReference type="NCBI Taxonomy" id="381656"/>
    <lineage>
        <taxon>Eukaryota</taxon>
        <taxon>Metazoa</taxon>
        <taxon>Ecdysozoa</taxon>
        <taxon>Arthropoda</taxon>
        <taxon>Crustacea</taxon>
        <taxon>Branchiopoda</taxon>
        <taxon>Diplostraca</taxon>
        <taxon>Cladocera</taxon>
        <taxon>Anomopoda</taxon>
        <taxon>Chydoridae</taxon>
        <taxon>Alona</taxon>
    </lineage>
</organism>
<dbReference type="InterPro" id="IPR007471">
    <property type="entry name" value="N-end_Aminoacyl_Trfase_N"/>
</dbReference>
<evidence type="ECO:0000256" key="4">
    <source>
        <dbReference type="ARBA" id="ARBA00023315"/>
    </source>
</evidence>
<dbReference type="GO" id="GO:0005737">
    <property type="term" value="C:cytoplasm"/>
    <property type="evidence" value="ECO:0007669"/>
    <property type="project" value="TreeGrafter"/>
</dbReference>